<accession>A0A495IKJ0</accession>
<dbReference type="Pfam" id="PF21597">
    <property type="entry name" value="TetR_C_43"/>
    <property type="match status" value="1"/>
</dbReference>
<keyword evidence="7" id="KW-1185">Reference proteome</keyword>
<dbReference type="EMBL" id="RBKS01000001">
    <property type="protein sequence ID" value="RKR75948.1"/>
    <property type="molecule type" value="Genomic_DNA"/>
</dbReference>
<dbReference type="SUPFAM" id="SSF46689">
    <property type="entry name" value="Homeodomain-like"/>
    <property type="match status" value="1"/>
</dbReference>
<dbReference type="GO" id="GO:0003700">
    <property type="term" value="F:DNA-binding transcription factor activity"/>
    <property type="evidence" value="ECO:0007669"/>
    <property type="project" value="TreeGrafter"/>
</dbReference>
<evidence type="ECO:0000256" key="1">
    <source>
        <dbReference type="ARBA" id="ARBA00023015"/>
    </source>
</evidence>
<evidence type="ECO:0000256" key="2">
    <source>
        <dbReference type="ARBA" id="ARBA00023125"/>
    </source>
</evidence>
<feature type="domain" description="HTH tetR-type" evidence="5">
    <location>
        <begin position="13"/>
        <end position="72"/>
    </location>
</feature>
<dbReference type="InterPro" id="IPR036271">
    <property type="entry name" value="Tet_transcr_reg_TetR-rel_C_sf"/>
</dbReference>
<evidence type="ECO:0000256" key="4">
    <source>
        <dbReference type="PROSITE-ProRule" id="PRU00335"/>
    </source>
</evidence>
<dbReference type="PANTHER" id="PTHR30055">
    <property type="entry name" value="HTH-TYPE TRANSCRIPTIONAL REGULATOR RUTR"/>
    <property type="match status" value="1"/>
</dbReference>
<dbReference type="SUPFAM" id="SSF48498">
    <property type="entry name" value="Tetracyclin repressor-like, C-terminal domain"/>
    <property type="match status" value="1"/>
</dbReference>
<dbReference type="OrthoDB" id="3192968at2"/>
<organism evidence="6 7">
    <name type="scientific">Frondihabitans australicus</name>
    <dbReference type="NCBI Taxonomy" id="386892"/>
    <lineage>
        <taxon>Bacteria</taxon>
        <taxon>Bacillati</taxon>
        <taxon>Actinomycetota</taxon>
        <taxon>Actinomycetes</taxon>
        <taxon>Micrococcales</taxon>
        <taxon>Microbacteriaceae</taxon>
        <taxon>Frondihabitans</taxon>
    </lineage>
</organism>
<sequence>MTTELAHLRSDARDNRDRIVEAARALFAERGLDVGMREIARRAEVGPATLYRRFATRDDLVDEAFSIELETCRRIVVEGCADDDAWRGLSSTLTALVELNAGNRGFVDAFTATAAASGSAHSVIAAHRRELLGMLAGLVARARAAGRLRADFTVDDVVLILRAGRGAAAGGSVAAARRFVELTLDGLRSRGAD</sequence>
<keyword evidence="2 4" id="KW-0238">DNA-binding</keyword>
<dbReference type="PRINTS" id="PR00455">
    <property type="entry name" value="HTHTETR"/>
</dbReference>
<reference evidence="6 7" key="1">
    <citation type="submission" date="2018-10" db="EMBL/GenBank/DDBJ databases">
        <title>Sequencing the genomes of 1000 actinobacteria strains.</title>
        <authorList>
            <person name="Klenk H.-P."/>
        </authorList>
    </citation>
    <scope>NUCLEOTIDE SEQUENCE [LARGE SCALE GENOMIC DNA]</scope>
    <source>
        <strain evidence="6 7">DSM 17894</strain>
    </source>
</reference>
<dbReference type="InterPro" id="IPR009057">
    <property type="entry name" value="Homeodomain-like_sf"/>
</dbReference>
<dbReference type="GO" id="GO:0000976">
    <property type="term" value="F:transcription cis-regulatory region binding"/>
    <property type="evidence" value="ECO:0007669"/>
    <property type="project" value="TreeGrafter"/>
</dbReference>
<proteinExistence type="predicted"/>
<evidence type="ECO:0000259" key="5">
    <source>
        <dbReference type="PROSITE" id="PS50977"/>
    </source>
</evidence>
<dbReference type="PANTHER" id="PTHR30055:SF234">
    <property type="entry name" value="HTH-TYPE TRANSCRIPTIONAL REGULATOR BETI"/>
    <property type="match status" value="1"/>
</dbReference>
<dbReference type="InterPro" id="IPR001647">
    <property type="entry name" value="HTH_TetR"/>
</dbReference>
<name>A0A495IKJ0_9MICO</name>
<feature type="DNA-binding region" description="H-T-H motif" evidence="4">
    <location>
        <begin position="35"/>
        <end position="54"/>
    </location>
</feature>
<keyword evidence="3" id="KW-0804">Transcription</keyword>
<dbReference type="PROSITE" id="PS50977">
    <property type="entry name" value="HTH_TETR_2"/>
    <property type="match status" value="1"/>
</dbReference>
<dbReference type="RefSeq" id="WP_121370796.1">
    <property type="nucleotide sequence ID" value="NZ_RBKS01000001.1"/>
</dbReference>
<dbReference type="Gene3D" id="1.10.357.10">
    <property type="entry name" value="Tetracycline Repressor, domain 2"/>
    <property type="match status" value="1"/>
</dbReference>
<dbReference type="Proteomes" id="UP000280008">
    <property type="component" value="Unassembled WGS sequence"/>
</dbReference>
<dbReference type="AlphaFoldDB" id="A0A495IKJ0"/>
<dbReference type="Pfam" id="PF00440">
    <property type="entry name" value="TetR_N"/>
    <property type="match status" value="1"/>
</dbReference>
<evidence type="ECO:0000313" key="7">
    <source>
        <dbReference type="Proteomes" id="UP000280008"/>
    </source>
</evidence>
<evidence type="ECO:0000256" key="3">
    <source>
        <dbReference type="ARBA" id="ARBA00023163"/>
    </source>
</evidence>
<protein>
    <submittedName>
        <fullName evidence="6">TetR family transcriptional regulator</fullName>
    </submittedName>
</protein>
<gene>
    <name evidence="6" type="ORF">C8E83_3112</name>
</gene>
<keyword evidence="1" id="KW-0805">Transcription regulation</keyword>
<dbReference type="InterPro" id="IPR049445">
    <property type="entry name" value="TetR_SbtR-like_C"/>
</dbReference>
<dbReference type="InterPro" id="IPR050109">
    <property type="entry name" value="HTH-type_TetR-like_transc_reg"/>
</dbReference>
<comment type="caution">
    <text evidence="6">The sequence shown here is derived from an EMBL/GenBank/DDBJ whole genome shotgun (WGS) entry which is preliminary data.</text>
</comment>
<evidence type="ECO:0000313" key="6">
    <source>
        <dbReference type="EMBL" id="RKR75948.1"/>
    </source>
</evidence>